<sequence length="304" mass="33412">MYTLSEFRSQAINLDFQRNNLFSVVFATAPSAKTQELLDQFGGLIYNNLPVDADFFGLTQGDVNSAINSVIVAGTQQIVQKSGVSKYLLGAMSNRVVQSLLGEFEVGTYLLDFFNMAFPTSGLMVYSVKMPENRISYEMDKNHNAPNIKLLTREFDPLVISFRMDSEASNFRAMHDWVNSVEDPITGLRALPIDVEADVQVNLHNRNGLPHTVAMFTGCIPVSVSAPEFTYDDNNVISTFDVTFAYRSMQIGAVGRQAAIDWIEDKAINKISTISDENQLSGGLRNLSRLGGAGGGLGSITRII</sequence>
<dbReference type="EMBL" id="KX078569">
    <property type="protein sequence ID" value="ANM46438.1"/>
    <property type="molecule type" value="Genomic_DNA"/>
</dbReference>
<protein>
    <submittedName>
        <fullName evidence="1">Baseplate tail tube initiator</fullName>
    </submittedName>
</protein>
<dbReference type="GeneID" id="29059470"/>
<name>A0A192YAA0_9CAUD</name>
<accession>A0A192YAA0</accession>
<dbReference type="RefSeq" id="YP_009280045.1">
    <property type="nucleotide sequence ID" value="NC_031020.1"/>
</dbReference>
<keyword evidence="2" id="KW-1185">Reference proteome</keyword>
<evidence type="ECO:0000313" key="1">
    <source>
        <dbReference type="EMBL" id="ANM46438.1"/>
    </source>
</evidence>
<organism evidence="1 2">
    <name type="scientific">Morganella phage vB_MmoM_MP1</name>
    <dbReference type="NCBI Taxonomy" id="1852628"/>
    <lineage>
        <taxon>Viruses</taxon>
        <taxon>Duplodnaviria</taxon>
        <taxon>Heunggongvirae</taxon>
        <taxon>Uroviricota</taxon>
        <taxon>Caudoviricetes</taxon>
        <taxon>Pantevenvirales</taxon>
        <taxon>Straboviridae</taxon>
        <taxon>Gualtarvirus</taxon>
        <taxon>Gualtarvirus mp1</taxon>
    </lineage>
</organism>
<reference evidence="1 2" key="1">
    <citation type="submission" date="2016-04" db="EMBL/GenBank/DDBJ databases">
        <title>Comparative genomics of Morganella phages MP1 and MP2 define new clades among the T4 and T7-like Viruses.</title>
        <authorList>
            <person name="Pinto G."/>
            <person name="Oliveira A."/>
            <person name="Malgorzata L."/>
            <person name="Kropinski A."/>
            <person name="Azeredo J."/>
        </authorList>
    </citation>
    <scope>NUCLEOTIDE SEQUENCE [LARGE SCALE GENOMIC DNA]</scope>
</reference>
<dbReference type="OrthoDB" id="4918at10239"/>
<gene>
    <name evidence="1" type="ORF">MP1_gp0187</name>
</gene>
<dbReference type="Proteomes" id="UP000203816">
    <property type="component" value="Segment"/>
</dbReference>
<evidence type="ECO:0000313" key="2">
    <source>
        <dbReference type="Proteomes" id="UP000203816"/>
    </source>
</evidence>
<proteinExistence type="predicted"/>
<dbReference type="KEGG" id="vg:29059470"/>